<gene>
    <name evidence="7" type="ORF">G7068_01200</name>
</gene>
<name>A0A6G7XC48_9MICO</name>
<comment type="similarity">
    <text evidence="1">Belongs to the FMO family.</text>
</comment>
<accession>A0A6G7XC48</accession>
<organism evidence="7 8">
    <name type="scientific">Leucobacter viscericola</name>
    <dbReference type="NCBI Taxonomy" id="2714935"/>
    <lineage>
        <taxon>Bacteria</taxon>
        <taxon>Bacillati</taxon>
        <taxon>Actinomycetota</taxon>
        <taxon>Actinomycetes</taxon>
        <taxon>Micrococcales</taxon>
        <taxon>Microbacteriaceae</taxon>
        <taxon>Leucobacter</taxon>
    </lineage>
</organism>
<keyword evidence="3" id="KW-0285">Flavoprotein</keyword>
<sequence>MLAQPKRYALIGAGPTGLAAAQKLLAKGVEFVGFESSNGVGGLWDITNPRSTVYESAHLISSRNTTEFANFPMTKVRADYPNHRELKEYFDDFADAFDLREHFRFNTTVNSVEPEGDRWQVNYQDESGEHADTFDGVILASGTLAHPSIPKLKGEFDGELLHTADYKHPRVFEGKRVLLIGAGNSGCDIAVDAVHYAKSVDMSVRRGYYFVPKYMFGKPTDTLTQGKPLPRPIKQAVDSRLLKAFTGKPERFGFPKPKYRIYESHPVVNTLILHHAGQGDVKIRPDITRFEGHTATFADGSRADYDLVMLATGYVLDYPYIEKKHLNWIGACPKLFLNMFTPNFNGIYVLGMIEASGIGWEGRAEQAELLASYLAGVDAQDGTAEVVRDRAAAPWPDLTGGYRYLGLDRMSYYVDKHTYRTTVKALTAELAKKRAEAPAPARTLVEQS</sequence>
<evidence type="ECO:0000313" key="7">
    <source>
        <dbReference type="EMBL" id="QIK61977.1"/>
    </source>
</evidence>
<dbReference type="PRINTS" id="PR00370">
    <property type="entry name" value="FMOXYGENASE"/>
</dbReference>
<evidence type="ECO:0000256" key="2">
    <source>
        <dbReference type="ARBA" id="ARBA00010139"/>
    </source>
</evidence>
<proteinExistence type="inferred from homology"/>
<dbReference type="SUPFAM" id="SSF51905">
    <property type="entry name" value="FAD/NAD(P)-binding domain"/>
    <property type="match status" value="2"/>
</dbReference>
<keyword evidence="4" id="KW-0274">FAD</keyword>
<protein>
    <submittedName>
        <fullName evidence="7">NAD(P)-binding domain-containing protein</fullName>
    </submittedName>
</protein>
<dbReference type="GO" id="GO:0050661">
    <property type="term" value="F:NADP binding"/>
    <property type="evidence" value="ECO:0007669"/>
    <property type="project" value="InterPro"/>
</dbReference>
<evidence type="ECO:0000256" key="6">
    <source>
        <dbReference type="ARBA" id="ARBA00023002"/>
    </source>
</evidence>
<keyword evidence="5" id="KW-0521">NADP</keyword>
<dbReference type="AlphaFoldDB" id="A0A6G7XC48"/>
<evidence type="ECO:0000256" key="5">
    <source>
        <dbReference type="ARBA" id="ARBA00022857"/>
    </source>
</evidence>
<evidence type="ECO:0000256" key="1">
    <source>
        <dbReference type="ARBA" id="ARBA00009183"/>
    </source>
</evidence>
<dbReference type="Proteomes" id="UP000502677">
    <property type="component" value="Chromosome"/>
</dbReference>
<dbReference type="InterPro" id="IPR050346">
    <property type="entry name" value="FMO-like"/>
</dbReference>
<dbReference type="Pfam" id="PF00743">
    <property type="entry name" value="FMO-like"/>
    <property type="match status" value="1"/>
</dbReference>
<dbReference type="EMBL" id="CP049863">
    <property type="protein sequence ID" value="QIK61977.1"/>
    <property type="molecule type" value="Genomic_DNA"/>
</dbReference>
<dbReference type="Gene3D" id="3.50.50.60">
    <property type="entry name" value="FAD/NAD(P)-binding domain"/>
    <property type="match status" value="1"/>
</dbReference>
<dbReference type="GO" id="GO:0050660">
    <property type="term" value="F:flavin adenine dinucleotide binding"/>
    <property type="evidence" value="ECO:0007669"/>
    <property type="project" value="InterPro"/>
</dbReference>
<keyword evidence="6" id="KW-0560">Oxidoreductase</keyword>
<dbReference type="PIRSF" id="PIRSF000332">
    <property type="entry name" value="FMO"/>
    <property type="match status" value="1"/>
</dbReference>
<dbReference type="InterPro" id="IPR036188">
    <property type="entry name" value="FAD/NAD-bd_sf"/>
</dbReference>
<dbReference type="GO" id="GO:0004499">
    <property type="term" value="F:N,N-dimethylaniline monooxygenase activity"/>
    <property type="evidence" value="ECO:0007669"/>
    <property type="project" value="InterPro"/>
</dbReference>
<evidence type="ECO:0000256" key="4">
    <source>
        <dbReference type="ARBA" id="ARBA00022827"/>
    </source>
</evidence>
<dbReference type="KEGG" id="lvi:G7068_01200"/>
<dbReference type="InterPro" id="IPR020946">
    <property type="entry name" value="Flavin_mOase-like"/>
</dbReference>
<dbReference type="RefSeq" id="WP_166287722.1">
    <property type="nucleotide sequence ID" value="NZ_CP049863.1"/>
</dbReference>
<dbReference type="PANTHER" id="PTHR23023">
    <property type="entry name" value="DIMETHYLANILINE MONOOXYGENASE"/>
    <property type="match status" value="1"/>
</dbReference>
<comment type="similarity">
    <text evidence="2">Belongs to the FAD-binding monooxygenase family.</text>
</comment>
<keyword evidence="8" id="KW-1185">Reference proteome</keyword>
<evidence type="ECO:0000256" key="3">
    <source>
        <dbReference type="ARBA" id="ARBA00022630"/>
    </source>
</evidence>
<evidence type="ECO:0000313" key="8">
    <source>
        <dbReference type="Proteomes" id="UP000502677"/>
    </source>
</evidence>
<dbReference type="InterPro" id="IPR000960">
    <property type="entry name" value="Flavin_mOase"/>
</dbReference>
<reference evidence="7 8" key="1">
    <citation type="submission" date="2020-03" db="EMBL/GenBank/DDBJ databases">
        <title>Leucobacter sp. nov., isolated from beetles.</title>
        <authorList>
            <person name="Hyun D.-W."/>
            <person name="Bae J.-W."/>
        </authorList>
    </citation>
    <scope>NUCLEOTIDE SEQUENCE [LARGE SCALE GENOMIC DNA]</scope>
    <source>
        <strain evidence="7 8">HDW9C</strain>
    </source>
</reference>